<dbReference type="OrthoDB" id="1845029at2759"/>
<reference evidence="3" key="1">
    <citation type="journal article" date="2013" name="Genome Biol.">
        <title>Reference genomes and transcriptomes of Nicotiana sylvestris and Nicotiana tomentosiformis.</title>
        <authorList>
            <person name="Sierro N."/>
            <person name="Battey J.N."/>
            <person name="Ouadi S."/>
            <person name="Bovet L."/>
            <person name="Goepfert S."/>
            <person name="Bakaher N."/>
            <person name="Peitsch M.C."/>
            <person name="Ivanov N.V."/>
        </authorList>
    </citation>
    <scope>NUCLEOTIDE SEQUENCE [LARGE SCALE GENOMIC DNA]</scope>
</reference>
<evidence type="ECO:0000313" key="4">
    <source>
        <dbReference type="RefSeq" id="XP_009761110.1"/>
    </source>
</evidence>
<dbReference type="Pfam" id="PF13966">
    <property type="entry name" value="zf-RVT"/>
    <property type="match status" value="1"/>
</dbReference>
<dbReference type="GeneID" id="104213325"/>
<dbReference type="KEGG" id="nsy:104213325"/>
<dbReference type="RefSeq" id="XP_009761110.1">
    <property type="nucleotide sequence ID" value="XM_009762808.1"/>
</dbReference>
<keyword evidence="3" id="KW-1185">Reference proteome</keyword>
<reference evidence="4" key="2">
    <citation type="submission" date="2025-08" db="UniProtKB">
        <authorList>
            <consortium name="RefSeq"/>
        </authorList>
    </citation>
    <scope>IDENTIFICATION</scope>
    <source>
        <tissue evidence="4">Leaf</tissue>
    </source>
</reference>
<dbReference type="STRING" id="4096.A0A1U7VGY1"/>
<dbReference type="AlphaFoldDB" id="A0A1U7VGY1"/>
<gene>
    <name evidence="4" type="primary">LOC104213325</name>
</gene>
<comment type="similarity">
    <text evidence="1">Belongs to the FPF1 family.</text>
</comment>
<feature type="domain" description="Reverse transcriptase zinc-binding" evidence="2">
    <location>
        <begin position="79"/>
        <end position="115"/>
    </location>
</feature>
<protein>
    <submittedName>
        <fullName evidence="4">Uncharacterized protein LOC104213325 isoform X1</fullName>
    </submittedName>
</protein>
<evidence type="ECO:0000313" key="3">
    <source>
        <dbReference type="Proteomes" id="UP000189701"/>
    </source>
</evidence>
<evidence type="ECO:0000259" key="2">
    <source>
        <dbReference type="Pfam" id="PF13966"/>
    </source>
</evidence>
<dbReference type="GO" id="GO:0009909">
    <property type="term" value="P:regulation of flower development"/>
    <property type="evidence" value="ECO:0007669"/>
    <property type="project" value="InterPro"/>
</dbReference>
<dbReference type="InterPro" id="IPR026960">
    <property type="entry name" value="RVT-Znf"/>
</dbReference>
<organism evidence="3 4">
    <name type="scientific">Nicotiana sylvestris</name>
    <name type="common">Wood tobacco</name>
    <name type="synonym">South American tobacco</name>
    <dbReference type="NCBI Taxonomy" id="4096"/>
    <lineage>
        <taxon>Eukaryota</taxon>
        <taxon>Viridiplantae</taxon>
        <taxon>Streptophyta</taxon>
        <taxon>Embryophyta</taxon>
        <taxon>Tracheophyta</taxon>
        <taxon>Spermatophyta</taxon>
        <taxon>Magnoliopsida</taxon>
        <taxon>eudicotyledons</taxon>
        <taxon>Gunneridae</taxon>
        <taxon>Pentapetalae</taxon>
        <taxon>asterids</taxon>
        <taxon>lamiids</taxon>
        <taxon>Solanales</taxon>
        <taxon>Solanaceae</taxon>
        <taxon>Nicotianoideae</taxon>
        <taxon>Nicotianeae</taxon>
        <taxon>Nicotiana</taxon>
    </lineage>
</organism>
<dbReference type="Proteomes" id="UP000189701">
    <property type="component" value="Unplaced"/>
</dbReference>
<dbReference type="eggNOG" id="KOG1075">
    <property type="taxonomic scope" value="Eukaryota"/>
</dbReference>
<accession>A0A1U7VGY1</accession>
<name>A0A1U7VGY1_NICSY</name>
<dbReference type="PANTHER" id="PTHR33433">
    <property type="entry name" value="FLOWERING-PROMOTING FACTOR 1-LIKE PROTEIN 1"/>
    <property type="match status" value="1"/>
</dbReference>
<evidence type="ECO:0000256" key="1">
    <source>
        <dbReference type="ARBA" id="ARBA00008013"/>
    </source>
</evidence>
<sequence length="173" mass="20433">MSGVWIFDKKGVARLITNPTRESFELMQPTYPGSGTATAPGARPKVLVYLPENQVISSYVDLEKILIELGWSHYNNPIRLIRWVMNIEVKCSLCQAQDESRNHLLAGCEYSKRLWEKTMQWLQQQCYKHTQWSHHLEWAIKSAKRRSLQAQIFRMAYAECLYAIWMERNHRIF</sequence>
<proteinExistence type="inferred from homology"/>
<dbReference type="InterPro" id="IPR039274">
    <property type="entry name" value="FPF1"/>
</dbReference>